<dbReference type="Pfam" id="PF00004">
    <property type="entry name" value="AAA"/>
    <property type="match status" value="1"/>
</dbReference>
<dbReference type="Pfam" id="PF07724">
    <property type="entry name" value="AAA_2"/>
    <property type="match status" value="1"/>
</dbReference>
<dbReference type="GO" id="GO:0005524">
    <property type="term" value="F:ATP binding"/>
    <property type="evidence" value="ECO:0007669"/>
    <property type="project" value="UniProtKB-KW"/>
</dbReference>
<dbReference type="SUPFAM" id="SSF52540">
    <property type="entry name" value="P-loop containing nucleoside triphosphate hydrolases"/>
    <property type="match status" value="2"/>
</dbReference>
<feature type="region of interest" description="Disordered" evidence="5">
    <location>
        <begin position="774"/>
        <end position="814"/>
    </location>
</feature>
<dbReference type="PRINTS" id="PR00300">
    <property type="entry name" value="CLPPROTEASEA"/>
</dbReference>
<proteinExistence type="predicted"/>
<dbReference type="PANTHER" id="PTHR11638:SF18">
    <property type="entry name" value="HEAT SHOCK PROTEIN 104"/>
    <property type="match status" value="1"/>
</dbReference>
<dbReference type="InterPro" id="IPR027417">
    <property type="entry name" value="P-loop_NTPase"/>
</dbReference>
<dbReference type="EMBL" id="BNCP01000059">
    <property type="protein sequence ID" value="GIL90719.1"/>
    <property type="molecule type" value="Genomic_DNA"/>
</dbReference>
<dbReference type="GO" id="GO:0034605">
    <property type="term" value="P:cellular response to heat"/>
    <property type="evidence" value="ECO:0007669"/>
    <property type="project" value="TreeGrafter"/>
</dbReference>
<feature type="compositionally biased region" description="Gly residues" evidence="5">
    <location>
        <begin position="798"/>
        <end position="811"/>
    </location>
</feature>
<dbReference type="InterPro" id="IPR003593">
    <property type="entry name" value="AAA+_ATPase"/>
</dbReference>
<dbReference type="SMART" id="SM00382">
    <property type="entry name" value="AAA"/>
    <property type="match status" value="2"/>
</dbReference>
<feature type="region of interest" description="Disordered" evidence="5">
    <location>
        <begin position="81"/>
        <end position="109"/>
    </location>
</feature>
<evidence type="ECO:0000313" key="8">
    <source>
        <dbReference type="EMBL" id="GIL90719.1"/>
    </source>
</evidence>
<feature type="domain" description="Clp ATPase C-terminal" evidence="7">
    <location>
        <begin position="848"/>
        <end position="939"/>
    </location>
</feature>
<evidence type="ECO:0000256" key="5">
    <source>
        <dbReference type="SAM" id="MobiDB-lite"/>
    </source>
</evidence>
<dbReference type="InterPro" id="IPR028299">
    <property type="entry name" value="ClpA/B_CS2"/>
</dbReference>
<dbReference type="SMART" id="SM01086">
    <property type="entry name" value="ClpB_D2-small"/>
    <property type="match status" value="1"/>
</dbReference>
<keyword evidence="1" id="KW-0677">Repeat</keyword>
<feature type="compositionally biased region" description="Low complexity" evidence="5">
    <location>
        <begin position="945"/>
        <end position="959"/>
    </location>
</feature>
<feature type="compositionally biased region" description="Polar residues" evidence="5">
    <location>
        <begin position="1016"/>
        <end position="1026"/>
    </location>
</feature>
<evidence type="ECO:0000259" key="6">
    <source>
        <dbReference type="SMART" id="SM00382"/>
    </source>
</evidence>
<comment type="caution">
    <text evidence="8">The sequence shown here is derived from an EMBL/GenBank/DDBJ whole genome shotgun (WGS) entry which is preliminary data.</text>
</comment>
<keyword evidence="10" id="KW-1185">Reference proteome</keyword>
<evidence type="ECO:0000256" key="1">
    <source>
        <dbReference type="ARBA" id="ARBA00022737"/>
    </source>
</evidence>
<dbReference type="InterPro" id="IPR041546">
    <property type="entry name" value="ClpA/ClpB_AAA_lid"/>
</dbReference>
<protein>
    <recommendedName>
        <fullName evidence="11">Clp R domain-containing protein</fullName>
    </recommendedName>
</protein>
<dbReference type="CDD" id="cd00009">
    <property type="entry name" value="AAA"/>
    <property type="match status" value="1"/>
</dbReference>
<feature type="region of interest" description="Disordered" evidence="5">
    <location>
        <begin position="939"/>
        <end position="969"/>
    </location>
</feature>
<evidence type="ECO:0000256" key="4">
    <source>
        <dbReference type="ARBA" id="ARBA00023186"/>
    </source>
</evidence>
<feature type="domain" description="AAA+ ATPase" evidence="6">
    <location>
        <begin position="173"/>
        <end position="319"/>
    </location>
</feature>
<keyword evidence="4" id="KW-0143">Chaperone</keyword>
<dbReference type="InterPro" id="IPR019489">
    <property type="entry name" value="Clp_ATPase_C"/>
</dbReference>
<dbReference type="CDD" id="cd19499">
    <property type="entry name" value="RecA-like_ClpB_Hsp104-like"/>
    <property type="match status" value="1"/>
</dbReference>
<feature type="region of interest" description="Disordered" evidence="5">
    <location>
        <begin position="1016"/>
        <end position="1041"/>
    </location>
</feature>
<gene>
    <name evidence="8" type="ORF">Vretifemale_18490</name>
    <name evidence="9" type="ORF">Vretimale_15810</name>
</gene>
<feature type="domain" description="AAA+ ATPase" evidence="6">
    <location>
        <begin position="641"/>
        <end position="830"/>
    </location>
</feature>
<dbReference type="GO" id="GO:0005737">
    <property type="term" value="C:cytoplasm"/>
    <property type="evidence" value="ECO:0007669"/>
    <property type="project" value="TreeGrafter"/>
</dbReference>
<keyword evidence="2" id="KW-0547">Nucleotide-binding</keyword>
<dbReference type="Gene3D" id="1.10.8.60">
    <property type="match status" value="1"/>
</dbReference>
<dbReference type="OrthoDB" id="47330at2759"/>
<name>A0A8J4CX43_9CHLO</name>
<sequence>MSATQMAFVGVAAAAVAGAVVAAIGTKRGRNCKPLQPISSDVEFMLSRAAALQQASGGPVAKEEVTLESLMAALEVTRATLQSPNQPHPPMSGISRGQPGDPGGGGLTKKELEDTMKALLQPPGALSGGDADQSPLERFTQDLTAAARAGKLDPVIGRDDEIRRVMHILCRRTKNNPVLVGETGVGKTALVEGLAQRLVAGDVPYSLMGCRIVELDLGALTAGAMMPGEFEDRLKAVLQEVAASRGRVLLFIDDIHNLVPAMGQQGATMLDGGALLKPFLSRGELRCIGASSTDKFKKTIEKDPGLERRFQQVFVDQPSVAVTISILRGLRPHYERHHGVSVGEDALVAAAQLSARYIAGRFLPDKAIDLMDEATAQVKMDMTLRPSALDSLERRLKQLDLEMTQLTEKASGGKDRTAATCLEEIKAERASVAAQRDQVAAAWRAERDAGLKVEELLLRKQYIDMEVTRLEEELENGNLNAVDEEDDDEREDDLYGQAGPMTSGLFGDEDVGHGLGIGLSGGAREGRAMLAHLRAQVADVEVSLARARAAEAAGGGAAGPNSRGPGLGRLVRNTVAEGDIAAVISRWTGIPVTKLVASERERLLGLQDELHRRIIGQEEAVDAVAEAVQRSRADVADLNGPIASFMFLGPTGVGKTELAKALASYLFNTEEAMVRLDMSEYMEKHAVSRLIGAPPGYVGYEEGGMLTDSVRRRPYSVVLFDEIEKAHVDVFNVLLQILDDGRITDAQGRTVSFKNTVIIMTSNLGSAEIFSHVSTTRNSSGDDSKPGVQTVDDLPGSPDGGDGSGTVGSTGGRVDRAALKEKVMEHVRSHFRPEFINRVDEFITFDPLQPEQIKQIVALRAQKLVSRLAERRMKLQLTDPAVEYLASKGYDPAYGARPVKRALQRELQTLLARALLRNEFVEGDTITVSMRPDGAGLALSRNVADDGTSSTAATTGEAAAPPPPAEPEVPLEIASLADGNPDPAKLAEEPLAAADGGNGIVMKSKIVLPAATVGDQANGQVSSDNTVAMGHPNGYPNGTAD</sequence>
<organism evidence="8 10">
    <name type="scientific">Volvox reticuliferus</name>
    <dbReference type="NCBI Taxonomy" id="1737510"/>
    <lineage>
        <taxon>Eukaryota</taxon>
        <taxon>Viridiplantae</taxon>
        <taxon>Chlorophyta</taxon>
        <taxon>core chlorophytes</taxon>
        <taxon>Chlorophyceae</taxon>
        <taxon>CS clade</taxon>
        <taxon>Chlamydomonadales</taxon>
        <taxon>Volvocaceae</taxon>
        <taxon>Volvox</taxon>
    </lineage>
</organism>
<dbReference type="Pfam" id="PF17871">
    <property type="entry name" value="AAA_lid_9"/>
    <property type="match status" value="1"/>
</dbReference>
<accession>A0A8J4CX43</accession>
<dbReference type="AlphaFoldDB" id="A0A8J4CX43"/>
<evidence type="ECO:0000313" key="9">
    <source>
        <dbReference type="EMBL" id="GIM12462.1"/>
    </source>
</evidence>
<dbReference type="Proteomes" id="UP000747110">
    <property type="component" value="Unassembled WGS sequence"/>
</dbReference>
<dbReference type="Pfam" id="PF10431">
    <property type="entry name" value="ClpB_D2-small"/>
    <property type="match status" value="1"/>
</dbReference>
<evidence type="ECO:0000259" key="7">
    <source>
        <dbReference type="SMART" id="SM01086"/>
    </source>
</evidence>
<dbReference type="Proteomes" id="UP000722791">
    <property type="component" value="Unassembled WGS sequence"/>
</dbReference>
<dbReference type="InterPro" id="IPR050130">
    <property type="entry name" value="ClpA_ClpB"/>
</dbReference>
<evidence type="ECO:0000256" key="2">
    <source>
        <dbReference type="ARBA" id="ARBA00022741"/>
    </source>
</evidence>
<evidence type="ECO:0000313" key="10">
    <source>
        <dbReference type="Proteomes" id="UP000747110"/>
    </source>
</evidence>
<dbReference type="InterPro" id="IPR001270">
    <property type="entry name" value="ClpA/B"/>
</dbReference>
<dbReference type="PROSITE" id="PS00871">
    <property type="entry name" value="CLPAB_2"/>
    <property type="match status" value="1"/>
</dbReference>
<dbReference type="InterPro" id="IPR003959">
    <property type="entry name" value="ATPase_AAA_core"/>
</dbReference>
<dbReference type="GO" id="GO:0016887">
    <property type="term" value="F:ATP hydrolysis activity"/>
    <property type="evidence" value="ECO:0007669"/>
    <property type="project" value="InterPro"/>
</dbReference>
<keyword evidence="3" id="KW-0067">ATP-binding</keyword>
<evidence type="ECO:0000256" key="3">
    <source>
        <dbReference type="ARBA" id="ARBA00022840"/>
    </source>
</evidence>
<dbReference type="EMBL" id="BNCQ01000043">
    <property type="protein sequence ID" value="GIM12462.1"/>
    <property type="molecule type" value="Genomic_DNA"/>
</dbReference>
<dbReference type="Gene3D" id="3.40.50.300">
    <property type="entry name" value="P-loop containing nucleotide triphosphate hydrolases"/>
    <property type="match status" value="3"/>
</dbReference>
<dbReference type="PANTHER" id="PTHR11638">
    <property type="entry name" value="ATP-DEPENDENT CLP PROTEASE"/>
    <property type="match status" value="1"/>
</dbReference>
<reference evidence="8" key="1">
    <citation type="journal article" date="2021" name="Proc. Natl. Acad. Sci. U.S.A.">
        <title>Three genomes in the algal genus Volvox reveal the fate of a haploid sex-determining region after a transition to homothallism.</title>
        <authorList>
            <person name="Yamamoto K."/>
            <person name="Hamaji T."/>
            <person name="Kawai-Toyooka H."/>
            <person name="Matsuzaki R."/>
            <person name="Takahashi F."/>
            <person name="Nishimura Y."/>
            <person name="Kawachi M."/>
            <person name="Noguchi H."/>
            <person name="Minakuchi Y."/>
            <person name="Umen J.G."/>
            <person name="Toyoda A."/>
            <person name="Nozaki H."/>
        </authorList>
    </citation>
    <scope>NUCLEOTIDE SEQUENCE</scope>
    <source>
        <strain evidence="9">NIES-3785</strain>
        <strain evidence="8">NIES-3786</strain>
    </source>
</reference>
<evidence type="ECO:0008006" key="11">
    <source>
        <dbReference type="Google" id="ProtNLM"/>
    </source>
</evidence>